<dbReference type="AlphaFoldDB" id="A0ABD1EJ94"/>
<evidence type="ECO:0000256" key="1">
    <source>
        <dbReference type="ARBA" id="ARBA00038048"/>
    </source>
</evidence>
<dbReference type="EMBL" id="JBDJPC010000007">
    <property type="protein sequence ID" value="KAL1494557.1"/>
    <property type="molecule type" value="Genomic_DNA"/>
</dbReference>
<keyword evidence="2" id="KW-1133">Transmembrane helix</keyword>
<dbReference type="InterPro" id="IPR005097">
    <property type="entry name" value="Sacchrp_dh_NADP-bd"/>
</dbReference>
<feature type="domain" description="Saccharopine dehydrogenase NADP binding" evidence="3">
    <location>
        <begin position="20"/>
        <end position="146"/>
    </location>
</feature>
<feature type="transmembrane region" description="Helical" evidence="2">
    <location>
        <begin position="279"/>
        <end position="301"/>
    </location>
</feature>
<dbReference type="PANTHER" id="PTHR12286:SF5">
    <property type="entry name" value="SACCHAROPINE DEHYDROGENASE-LIKE OXIDOREDUCTASE"/>
    <property type="match status" value="1"/>
</dbReference>
<dbReference type="PANTHER" id="PTHR12286">
    <property type="entry name" value="SACCHAROPINE DEHYDROGENASE-LIKE OXIDOREDUCTASE"/>
    <property type="match status" value="1"/>
</dbReference>
<dbReference type="Pfam" id="PF03435">
    <property type="entry name" value="Sacchrp_dh_NADP"/>
    <property type="match status" value="1"/>
</dbReference>
<evidence type="ECO:0000259" key="3">
    <source>
        <dbReference type="Pfam" id="PF03435"/>
    </source>
</evidence>
<comment type="caution">
    <text evidence="4">The sequence shown here is derived from an EMBL/GenBank/DDBJ whole genome shotgun (WGS) entry which is preliminary data.</text>
</comment>
<dbReference type="Gene3D" id="3.40.50.720">
    <property type="entry name" value="NAD(P)-binding Rossmann-like Domain"/>
    <property type="match status" value="1"/>
</dbReference>
<comment type="similarity">
    <text evidence="1">Belongs to the saccharopine dehydrogenase family.</text>
</comment>
<keyword evidence="5" id="KW-1185">Reference proteome</keyword>
<keyword evidence="2" id="KW-0472">Membrane</keyword>
<evidence type="ECO:0000313" key="4">
    <source>
        <dbReference type="EMBL" id="KAL1494557.1"/>
    </source>
</evidence>
<name>A0ABD1EJ94_HYPHA</name>
<accession>A0ABD1EJ94</accession>
<dbReference type="InterPro" id="IPR036291">
    <property type="entry name" value="NAD(P)-bd_dom_sf"/>
</dbReference>
<reference evidence="4 5" key="1">
    <citation type="submission" date="2024-05" db="EMBL/GenBank/DDBJ databases">
        <title>Genetic variation in Jamaican populations of the coffee berry borer (Hypothenemus hampei).</title>
        <authorList>
            <person name="Errbii M."/>
            <person name="Myrie A."/>
        </authorList>
    </citation>
    <scope>NUCLEOTIDE SEQUENCE [LARGE SCALE GENOMIC DNA]</scope>
    <source>
        <strain evidence="4">JA-Hopewell-2020-01-JO</strain>
        <tissue evidence="4">Whole body</tissue>
    </source>
</reference>
<organism evidence="4 5">
    <name type="scientific">Hypothenemus hampei</name>
    <name type="common">Coffee berry borer</name>
    <dbReference type="NCBI Taxonomy" id="57062"/>
    <lineage>
        <taxon>Eukaryota</taxon>
        <taxon>Metazoa</taxon>
        <taxon>Ecdysozoa</taxon>
        <taxon>Arthropoda</taxon>
        <taxon>Hexapoda</taxon>
        <taxon>Insecta</taxon>
        <taxon>Pterygota</taxon>
        <taxon>Neoptera</taxon>
        <taxon>Endopterygota</taxon>
        <taxon>Coleoptera</taxon>
        <taxon>Polyphaga</taxon>
        <taxon>Cucujiformia</taxon>
        <taxon>Curculionidae</taxon>
        <taxon>Scolytinae</taxon>
        <taxon>Hypothenemus</taxon>
    </lineage>
</organism>
<evidence type="ECO:0000256" key="2">
    <source>
        <dbReference type="SAM" id="Phobius"/>
    </source>
</evidence>
<gene>
    <name evidence="4" type="ORF">ABEB36_010137</name>
</gene>
<sequence>MSSSLVNPEAPNITISKRFTGKQCIPYIAKHSKENGRNLSWGVAGRSEEKLKSVLKEMGDKIDSNLDSIQVIVADVKDPASMLRMAKQAKLIINCVGPYRFFGEPVVDACVEAGTHHIDVTAESDYMEAMQLKHYQSAKEKGVYVISGCGLECIPVDLGTVFLQQKFEGTLHSVNTYTELSKVNGLPKGPLFNYGTWNSFINYLSNWKQIQREKKRFNETFKKPPVFPPKLAFNLLPHYVKIAKGWTVPYLTADRSVARRSQSYLYENENIRPVQVGTYLILPWLIEALVVIFAVLVFAVLSRFKLGKKLLLEYPKLFTFGLSSKKTPLTGDIENCRLILHFYGLGWKEKIANKDEQINKPPNKAVTALVKGSNPGYGATCLFLVLTAITLLTETDKMANKGKGGVLPPGAAFAKTTLVDQLNRNGVTFEILSEEELK</sequence>
<evidence type="ECO:0000313" key="5">
    <source>
        <dbReference type="Proteomes" id="UP001566132"/>
    </source>
</evidence>
<dbReference type="InterPro" id="IPR051276">
    <property type="entry name" value="Saccharopine_DH-like_oxidrdct"/>
</dbReference>
<dbReference type="FunFam" id="3.40.50.720:FF:000178">
    <property type="entry name" value="Saccharopine dehydrogenase-like oxidoreductase"/>
    <property type="match status" value="1"/>
</dbReference>
<dbReference type="SUPFAM" id="SSF51735">
    <property type="entry name" value="NAD(P)-binding Rossmann-fold domains"/>
    <property type="match status" value="1"/>
</dbReference>
<keyword evidence="2" id="KW-0812">Transmembrane</keyword>
<proteinExistence type="inferred from homology"/>
<protein>
    <recommendedName>
        <fullName evidence="3">Saccharopine dehydrogenase NADP binding domain-containing protein</fullName>
    </recommendedName>
</protein>
<dbReference type="Proteomes" id="UP001566132">
    <property type="component" value="Unassembled WGS sequence"/>
</dbReference>